<reference evidence="2" key="1">
    <citation type="journal article" date="2020" name="Microb. Genom.">
        <title>Genetic diversity of clinical and environmental Mucorales isolates obtained from an investigation of mucormycosis cases among solid organ transplant recipients.</title>
        <authorList>
            <person name="Nguyen M.H."/>
            <person name="Kaul D."/>
            <person name="Muto C."/>
            <person name="Cheng S.J."/>
            <person name="Richter R.A."/>
            <person name="Bruno V.M."/>
            <person name="Liu G."/>
            <person name="Beyhan S."/>
            <person name="Sundermann A.J."/>
            <person name="Mounaud S."/>
            <person name="Pasculle A.W."/>
            <person name="Nierman W.C."/>
            <person name="Driscoll E."/>
            <person name="Cumbie R."/>
            <person name="Clancy C.J."/>
            <person name="Dupont C.L."/>
        </authorList>
    </citation>
    <scope>NUCLEOTIDE SEQUENCE</scope>
    <source>
        <strain evidence="2">GL11</strain>
    </source>
</reference>
<dbReference type="AlphaFoldDB" id="A0A9P6XBJ3"/>
<dbReference type="OrthoDB" id="94039at2759"/>
<feature type="domain" description="AB hydrolase-1" evidence="1">
    <location>
        <begin position="45"/>
        <end position="209"/>
    </location>
</feature>
<evidence type="ECO:0000313" key="3">
    <source>
        <dbReference type="Proteomes" id="UP000716291"/>
    </source>
</evidence>
<sequence>MRLIPTSTHIIPVHPATDGWDVQKLAVEKHEFPSPATSHQKIAFLFSHSNGFHKEAYHPLIRRFKDQLRSLKEYDHTDIHIIAWDSRFHGDSARLNQGEFMPTYRWLDNALDAKQVIDKLELKQNYDQFIGVGHSFGATSMALLESFYPHTFDALCLLEPVLKNEFIPTKIRETSDVYASRTRRDEWPNREECQKFLLKRPFWRQFHPEALENYVNYGMYDTDQGTIKLKCPKEHEALIFSNANAEGFITYNTMKTLEIPTHCTFAFDSFMFDVNLTESLIQSNPKNITIECIKGGHMVPCGNPDSIIPQIMKLIERLNRIKQASKL</sequence>
<dbReference type="Gene3D" id="3.40.50.1820">
    <property type="entry name" value="alpha/beta hydrolase"/>
    <property type="match status" value="1"/>
</dbReference>
<name>A0A9P6XBJ3_RHIOR</name>
<dbReference type="Pfam" id="PF12697">
    <property type="entry name" value="Abhydrolase_6"/>
    <property type="match status" value="1"/>
</dbReference>
<gene>
    <name evidence="2" type="ORF">G6F64_004924</name>
</gene>
<dbReference type="EMBL" id="JAANQT010000568">
    <property type="protein sequence ID" value="KAG1309940.1"/>
    <property type="molecule type" value="Genomic_DNA"/>
</dbReference>
<dbReference type="Proteomes" id="UP000716291">
    <property type="component" value="Unassembled WGS sequence"/>
</dbReference>
<evidence type="ECO:0000313" key="2">
    <source>
        <dbReference type="EMBL" id="KAG1309940.1"/>
    </source>
</evidence>
<dbReference type="InterPro" id="IPR000073">
    <property type="entry name" value="AB_hydrolase_1"/>
</dbReference>
<protein>
    <recommendedName>
        <fullName evidence="1">AB hydrolase-1 domain-containing protein</fullName>
    </recommendedName>
</protein>
<dbReference type="SUPFAM" id="SSF53474">
    <property type="entry name" value="alpha/beta-Hydrolases"/>
    <property type="match status" value="1"/>
</dbReference>
<dbReference type="InterPro" id="IPR050266">
    <property type="entry name" value="AB_hydrolase_sf"/>
</dbReference>
<dbReference type="GO" id="GO:0016020">
    <property type="term" value="C:membrane"/>
    <property type="evidence" value="ECO:0007669"/>
    <property type="project" value="TreeGrafter"/>
</dbReference>
<dbReference type="InterPro" id="IPR029058">
    <property type="entry name" value="AB_hydrolase_fold"/>
</dbReference>
<keyword evidence="3" id="KW-1185">Reference proteome</keyword>
<comment type="caution">
    <text evidence="2">The sequence shown here is derived from an EMBL/GenBank/DDBJ whole genome shotgun (WGS) entry which is preliminary data.</text>
</comment>
<proteinExistence type="predicted"/>
<dbReference type="PANTHER" id="PTHR43798:SF33">
    <property type="entry name" value="HYDROLASE, PUTATIVE (AFU_ORTHOLOGUE AFUA_2G14860)-RELATED"/>
    <property type="match status" value="1"/>
</dbReference>
<evidence type="ECO:0000259" key="1">
    <source>
        <dbReference type="Pfam" id="PF12697"/>
    </source>
</evidence>
<dbReference type="PANTHER" id="PTHR43798">
    <property type="entry name" value="MONOACYLGLYCEROL LIPASE"/>
    <property type="match status" value="1"/>
</dbReference>
<accession>A0A9P6XBJ3</accession>
<organism evidence="2 3">
    <name type="scientific">Rhizopus oryzae</name>
    <name type="common">Mucormycosis agent</name>
    <name type="synonym">Rhizopus arrhizus var. delemar</name>
    <dbReference type="NCBI Taxonomy" id="64495"/>
    <lineage>
        <taxon>Eukaryota</taxon>
        <taxon>Fungi</taxon>
        <taxon>Fungi incertae sedis</taxon>
        <taxon>Mucoromycota</taxon>
        <taxon>Mucoromycotina</taxon>
        <taxon>Mucoromycetes</taxon>
        <taxon>Mucorales</taxon>
        <taxon>Mucorineae</taxon>
        <taxon>Rhizopodaceae</taxon>
        <taxon>Rhizopus</taxon>
    </lineage>
</organism>